<accession>A0AAV8UDB1</accession>
<evidence type="ECO:0000313" key="1">
    <source>
        <dbReference type="EMBL" id="KAJ8899533.1"/>
    </source>
</evidence>
<comment type="caution">
    <text evidence="1">The sequence shown here is derived from an EMBL/GenBank/DDBJ whole genome shotgun (WGS) entry which is preliminary data.</text>
</comment>
<name>A0AAV8UDB1_9ROSI</name>
<dbReference type="PANTHER" id="PTHR33116:SF86">
    <property type="entry name" value="REVERSE TRANSCRIPTASE DOMAIN-CONTAINING PROTEIN"/>
    <property type="match status" value="1"/>
</dbReference>
<dbReference type="Proteomes" id="UP001159364">
    <property type="component" value="Linkage Group LG08"/>
</dbReference>
<organism evidence="1 2">
    <name type="scientific">Erythroxylum novogranatense</name>
    <dbReference type="NCBI Taxonomy" id="1862640"/>
    <lineage>
        <taxon>Eukaryota</taxon>
        <taxon>Viridiplantae</taxon>
        <taxon>Streptophyta</taxon>
        <taxon>Embryophyta</taxon>
        <taxon>Tracheophyta</taxon>
        <taxon>Spermatophyta</taxon>
        <taxon>Magnoliopsida</taxon>
        <taxon>eudicotyledons</taxon>
        <taxon>Gunneridae</taxon>
        <taxon>Pentapetalae</taxon>
        <taxon>rosids</taxon>
        <taxon>fabids</taxon>
        <taxon>Malpighiales</taxon>
        <taxon>Erythroxylaceae</taxon>
        <taxon>Erythroxylum</taxon>
    </lineage>
</organism>
<dbReference type="PANTHER" id="PTHR33116">
    <property type="entry name" value="REVERSE TRANSCRIPTASE ZINC-BINDING DOMAIN-CONTAINING PROTEIN-RELATED-RELATED"/>
    <property type="match status" value="1"/>
</dbReference>
<gene>
    <name evidence="1" type="ORF">K2173_018507</name>
</gene>
<dbReference type="AlphaFoldDB" id="A0AAV8UDB1"/>
<evidence type="ECO:0000313" key="2">
    <source>
        <dbReference type="Proteomes" id="UP001159364"/>
    </source>
</evidence>
<dbReference type="EMBL" id="JAIWQS010000008">
    <property type="protein sequence ID" value="KAJ8899533.1"/>
    <property type="molecule type" value="Genomic_DNA"/>
</dbReference>
<protein>
    <submittedName>
        <fullName evidence="1">Uncharacterized protein</fullName>
    </submittedName>
</protein>
<keyword evidence="2" id="KW-1185">Reference proteome</keyword>
<proteinExistence type="predicted"/>
<reference evidence="1 2" key="1">
    <citation type="submission" date="2021-09" db="EMBL/GenBank/DDBJ databases">
        <title>Genomic insights and catalytic innovation underlie evolution of tropane alkaloids biosynthesis.</title>
        <authorList>
            <person name="Wang Y.-J."/>
            <person name="Tian T."/>
            <person name="Huang J.-P."/>
            <person name="Huang S.-X."/>
        </authorList>
    </citation>
    <scope>NUCLEOTIDE SEQUENCE [LARGE SCALE GENOMIC DNA]</scope>
    <source>
        <strain evidence="1">KIB-2018</strain>
        <tissue evidence="1">Leaf</tissue>
    </source>
</reference>
<sequence>MKNLICQTLGVTEIAGHTNYLGKSSVIGRGKNVFHYVVEKFTKRIQGWKAKVLSKVGKDILLRTVAQAMPNYLMSLFLLPLDTCKDLENLMNGFFWHNGGRENNGIRWLQWKRLAIPKIYGGLGYRDLRQFNLALSAKQGWRLLKYPNFIAIDFFSAELGNNLNQIWRNPWLMDDGDPYIQTGYKEHFKYVAELIMDHRWNEEMIRRFFDQQDVELILQILLGFSRRKDDWMWTLNNQGEYRVK</sequence>